<dbReference type="PANTHER" id="PTHR48090">
    <property type="entry name" value="UNDECAPRENYL-PHOSPHATE 4-DEOXY-4-FORMAMIDO-L-ARABINOSE TRANSFERASE-RELATED"/>
    <property type="match status" value="1"/>
</dbReference>
<dbReference type="Proteomes" id="UP000271708">
    <property type="component" value="Chromosome"/>
</dbReference>
<dbReference type="Gene3D" id="3.90.550.10">
    <property type="entry name" value="Spore Coat Polysaccharide Biosynthesis Protein SpsA, Chain A"/>
    <property type="match status" value="1"/>
</dbReference>
<evidence type="ECO:0000259" key="2">
    <source>
        <dbReference type="Pfam" id="PF00535"/>
    </source>
</evidence>
<proteinExistence type="inferred from homology"/>
<organism evidence="3 4">
    <name type="scientific">Janibacter melonis</name>
    <dbReference type="NCBI Taxonomy" id="262209"/>
    <lineage>
        <taxon>Bacteria</taxon>
        <taxon>Bacillati</taxon>
        <taxon>Actinomycetota</taxon>
        <taxon>Actinomycetes</taxon>
        <taxon>Micrococcales</taxon>
        <taxon>Intrasporangiaceae</taxon>
        <taxon>Janibacter</taxon>
    </lineage>
</organism>
<evidence type="ECO:0000313" key="3">
    <source>
        <dbReference type="EMBL" id="QFQ31277.2"/>
    </source>
</evidence>
<dbReference type="InterPro" id="IPR001173">
    <property type="entry name" value="Glyco_trans_2-like"/>
</dbReference>
<protein>
    <submittedName>
        <fullName evidence="3">Glycosyltransferase</fullName>
    </submittedName>
</protein>
<dbReference type="Pfam" id="PF00535">
    <property type="entry name" value="Glycos_transf_2"/>
    <property type="match status" value="1"/>
</dbReference>
<dbReference type="EMBL" id="CP044548">
    <property type="protein sequence ID" value="QFQ31277.2"/>
    <property type="molecule type" value="Genomic_DNA"/>
</dbReference>
<reference evidence="3 4" key="1">
    <citation type="submission" date="2019-09" db="EMBL/GenBank/DDBJ databases">
        <title>Complete Genome Sequence of Janibacter melonis M714 with both human health impact and industrial applications.</title>
        <authorList>
            <person name="Jin M."/>
            <person name="Zhao Q.R."/>
        </authorList>
    </citation>
    <scope>NUCLEOTIDE SEQUENCE [LARGE SCALE GENOMIC DNA]</scope>
    <source>
        <strain evidence="3 4">M714</strain>
    </source>
</reference>
<comment type="similarity">
    <text evidence="1">Belongs to the glycosyltransferase 2 family.</text>
</comment>
<dbReference type="PANTHER" id="PTHR48090:SF6">
    <property type="entry name" value="SLR5056 PROTEIN"/>
    <property type="match status" value="1"/>
</dbReference>
<dbReference type="GeneID" id="59162412"/>
<name>A0A5P8FNW1_9MICO</name>
<evidence type="ECO:0000256" key="1">
    <source>
        <dbReference type="ARBA" id="ARBA00006739"/>
    </source>
</evidence>
<accession>A0A5P8FNW1</accession>
<dbReference type="SUPFAM" id="SSF53448">
    <property type="entry name" value="Nucleotide-diphospho-sugar transferases"/>
    <property type="match status" value="1"/>
</dbReference>
<keyword evidence="3" id="KW-0808">Transferase</keyword>
<dbReference type="InterPro" id="IPR050256">
    <property type="entry name" value="Glycosyltransferase_2"/>
</dbReference>
<dbReference type="RefSeq" id="WP_123092916.1">
    <property type="nucleotide sequence ID" value="NZ_CP044548.2"/>
</dbReference>
<dbReference type="AlphaFoldDB" id="A0A5P8FNW1"/>
<dbReference type="GO" id="GO:0016740">
    <property type="term" value="F:transferase activity"/>
    <property type="evidence" value="ECO:0007669"/>
    <property type="project" value="UniProtKB-KW"/>
</dbReference>
<gene>
    <name evidence="3" type="ORF">EEW87_014565</name>
</gene>
<dbReference type="InterPro" id="IPR029044">
    <property type="entry name" value="Nucleotide-diphossugar_trans"/>
</dbReference>
<sequence>MTVPAAVASLLVPAHDEERVLPRLLASVARAARTTAVEVVVAANGCSDSTAEGARRSGLAHHVLELATPSKHGAVLAADDIASHHPRIICDADLELGEGMIDALVAPILAGEVLATAPRRVLETTGCSGLVRAYYRVWQELPSVRSGLFGRGVIALGPEGMRRFRAMEAMLSDDLALSEAFAEHERLVVAAEVVVRVPRTVADLLRRRARVVEGNTEADERGLRTEAARTTPADLVTIARGDLRRLPDVAVFVAVTLAARLLVRRRARKGHDHWLRDESSRQG</sequence>
<feature type="domain" description="Glycosyltransferase 2-like" evidence="2">
    <location>
        <begin position="9"/>
        <end position="122"/>
    </location>
</feature>
<dbReference type="KEGG" id="jme:EEW87_014565"/>
<evidence type="ECO:0000313" key="4">
    <source>
        <dbReference type="Proteomes" id="UP000271708"/>
    </source>
</evidence>